<feature type="transmembrane region" description="Helical" evidence="6">
    <location>
        <begin position="49"/>
        <end position="71"/>
    </location>
</feature>
<evidence type="ECO:0000256" key="2">
    <source>
        <dbReference type="ARBA" id="ARBA00006860"/>
    </source>
</evidence>
<protein>
    <submittedName>
        <fullName evidence="7">Uncharacterized protein</fullName>
    </submittedName>
</protein>
<evidence type="ECO:0000256" key="4">
    <source>
        <dbReference type="ARBA" id="ARBA00022989"/>
    </source>
</evidence>
<evidence type="ECO:0000256" key="3">
    <source>
        <dbReference type="ARBA" id="ARBA00022692"/>
    </source>
</evidence>
<keyword evidence="8" id="KW-1185">Reference proteome</keyword>
<dbReference type="InterPro" id="IPR002184">
    <property type="entry name" value="7TM_GPCR_serpentine_rcpt_Srb"/>
</dbReference>
<feature type="transmembrane region" description="Helical" evidence="6">
    <location>
        <begin position="212"/>
        <end position="231"/>
    </location>
</feature>
<sequence length="359" mass="40731">MNDQQQTTLVLTYDHIENDSARSSEIIQRLCFELGGHLAANPLYRSFQLIQAIECIVALISLPIVHFMFLLRAALHMNLKALLCLYFLICFAYVLTVFTCLMYELVLWQTCRNPCDMFPSRRMYTFYSITELYCLLHMSSMQVVISFERAVATIYVDTYESWRAPSAVFFALSTFMIPGILTTYIYAGVVFTEPNLCSFTDQSMVKNKISEVSVLVILSCLLGVAVQRVLATVNRKRSARSIAKPFTTRYQLSENIAGTDLTSNLQILQVSASILYAVLSLICIGIPLGKAENERDTNLIAKEGCYIIPLAVAILPFLTLHVLKKRQRLRNNAIQQSVTRTTADDQMAVYANMLRQQWE</sequence>
<feature type="transmembrane region" description="Helical" evidence="6">
    <location>
        <begin position="83"/>
        <end position="106"/>
    </location>
</feature>
<gene>
    <name evidence="7" type="ORF">GCK32_008106</name>
</gene>
<organism evidence="7 8">
    <name type="scientific">Trichostrongylus colubriformis</name>
    <name type="common">Black scour worm</name>
    <dbReference type="NCBI Taxonomy" id="6319"/>
    <lineage>
        <taxon>Eukaryota</taxon>
        <taxon>Metazoa</taxon>
        <taxon>Ecdysozoa</taxon>
        <taxon>Nematoda</taxon>
        <taxon>Chromadorea</taxon>
        <taxon>Rhabditida</taxon>
        <taxon>Rhabditina</taxon>
        <taxon>Rhabditomorpha</taxon>
        <taxon>Strongyloidea</taxon>
        <taxon>Trichostrongylidae</taxon>
        <taxon>Trichostrongylus</taxon>
    </lineage>
</organism>
<dbReference type="PANTHER" id="PTHR31216">
    <property type="entry name" value="SERPENTINE RECEPTOR CLASS BETA-1-RELATED-RELATED"/>
    <property type="match status" value="1"/>
</dbReference>
<accession>A0AAN8FJE6</accession>
<keyword evidence="5 6" id="KW-0472">Membrane</keyword>
<name>A0AAN8FJE6_TRICO</name>
<evidence type="ECO:0000313" key="7">
    <source>
        <dbReference type="EMBL" id="KAK5977664.1"/>
    </source>
</evidence>
<dbReference type="InterPro" id="IPR019408">
    <property type="entry name" value="7TM_GPCR_serpentine_rcpt_Srab"/>
</dbReference>
<comment type="similarity">
    <text evidence="2">Belongs to the nematode receptor-like protein srb family.</text>
</comment>
<feature type="transmembrane region" description="Helical" evidence="6">
    <location>
        <begin position="267"/>
        <end position="288"/>
    </location>
</feature>
<evidence type="ECO:0000256" key="6">
    <source>
        <dbReference type="SAM" id="Phobius"/>
    </source>
</evidence>
<feature type="transmembrane region" description="Helical" evidence="6">
    <location>
        <begin position="168"/>
        <end position="192"/>
    </location>
</feature>
<feature type="transmembrane region" description="Helical" evidence="6">
    <location>
        <begin position="300"/>
        <end position="323"/>
    </location>
</feature>
<reference evidence="7 8" key="1">
    <citation type="submission" date="2019-10" db="EMBL/GenBank/DDBJ databases">
        <title>Assembly and Annotation for the nematode Trichostrongylus colubriformis.</title>
        <authorList>
            <person name="Martin J."/>
        </authorList>
    </citation>
    <scope>NUCLEOTIDE SEQUENCE [LARGE SCALE GENOMIC DNA]</scope>
    <source>
        <strain evidence="7">G859</strain>
        <tissue evidence="7">Whole worm</tissue>
    </source>
</reference>
<keyword evidence="4 6" id="KW-1133">Transmembrane helix</keyword>
<evidence type="ECO:0000256" key="5">
    <source>
        <dbReference type="ARBA" id="ARBA00023136"/>
    </source>
</evidence>
<evidence type="ECO:0000256" key="1">
    <source>
        <dbReference type="ARBA" id="ARBA00004141"/>
    </source>
</evidence>
<evidence type="ECO:0000313" key="8">
    <source>
        <dbReference type="Proteomes" id="UP001331761"/>
    </source>
</evidence>
<dbReference type="Proteomes" id="UP001331761">
    <property type="component" value="Unassembled WGS sequence"/>
</dbReference>
<keyword evidence="3 6" id="KW-0812">Transmembrane</keyword>
<comment type="caution">
    <text evidence="7">The sequence shown here is derived from an EMBL/GenBank/DDBJ whole genome shotgun (WGS) entry which is preliminary data.</text>
</comment>
<proteinExistence type="inferred from homology"/>
<dbReference type="GO" id="GO:0016020">
    <property type="term" value="C:membrane"/>
    <property type="evidence" value="ECO:0007669"/>
    <property type="project" value="UniProtKB-SubCell"/>
</dbReference>
<dbReference type="AlphaFoldDB" id="A0AAN8FJE6"/>
<dbReference type="GO" id="GO:0007606">
    <property type="term" value="P:sensory perception of chemical stimulus"/>
    <property type="evidence" value="ECO:0007669"/>
    <property type="project" value="InterPro"/>
</dbReference>
<comment type="subcellular location">
    <subcellularLocation>
        <location evidence="1">Membrane</location>
        <topology evidence="1">Multi-pass membrane protein</topology>
    </subcellularLocation>
</comment>
<dbReference type="GO" id="GO:0004888">
    <property type="term" value="F:transmembrane signaling receptor activity"/>
    <property type="evidence" value="ECO:0007669"/>
    <property type="project" value="InterPro"/>
</dbReference>
<dbReference type="PANTHER" id="PTHR31216:SF11">
    <property type="entry name" value="SERPENTINE RECEPTOR CLASS BETA-16-RELATED"/>
    <property type="match status" value="1"/>
</dbReference>
<feature type="transmembrane region" description="Helical" evidence="6">
    <location>
        <begin position="126"/>
        <end position="147"/>
    </location>
</feature>
<dbReference type="Pfam" id="PF10292">
    <property type="entry name" value="7TM_GPCR_Srab"/>
    <property type="match status" value="1"/>
</dbReference>
<dbReference type="EMBL" id="WIXE01010319">
    <property type="protein sequence ID" value="KAK5977664.1"/>
    <property type="molecule type" value="Genomic_DNA"/>
</dbReference>